<keyword evidence="1" id="KW-1133">Transmembrane helix</keyword>
<name>A0A8T0Q214_PANVG</name>
<keyword evidence="1" id="KW-0812">Transmembrane</keyword>
<sequence>MAEHCLHQLLFLVQSLMVILGTFWYNGLAEDLLKLHGKHWSPSRSATQIFSLRTSCFPRRAEVLWTSSLVPSSGAGPRTRVLVRFRYLFRFLSRLIVSFRDRLAKLGRFVSFGLL</sequence>
<reference evidence="2" key="1">
    <citation type="submission" date="2020-05" db="EMBL/GenBank/DDBJ databases">
        <title>WGS assembly of Panicum virgatum.</title>
        <authorList>
            <person name="Lovell J.T."/>
            <person name="Jenkins J."/>
            <person name="Shu S."/>
            <person name="Juenger T.E."/>
            <person name="Schmutz J."/>
        </authorList>
    </citation>
    <scope>NUCLEOTIDE SEQUENCE</scope>
    <source>
        <strain evidence="2">AP13</strain>
    </source>
</reference>
<evidence type="ECO:0000313" key="3">
    <source>
        <dbReference type="Proteomes" id="UP000823388"/>
    </source>
</evidence>
<keyword evidence="1" id="KW-0472">Membrane</keyword>
<gene>
    <name evidence="2" type="ORF">PVAP13_7NG025185</name>
</gene>
<evidence type="ECO:0000256" key="1">
    <source>
        <dbReference type="SAM" id="Phobius"/>
    </source>
</evidence>
<keyword evidence="3" id="KW-1185">Reference proteome</keyword>
<organism evidence="2 3">
    <name type="scientific">Panicum virgatum</name>
    <name type="common">Blackwell switchgrass</name>
    <dbReference type="NCBI Taxonomy" id="38727"/>
    <lineage>
        <taxon>Eukaryota</taxon>
        <taxon>Viridiplantae</taxon>
        <taxon>Streptophyta</taxon>
        <taxon>Embryophyta</taxon>
        <taxon>Tracheophyta</taxon>
        <taxon>Spermatophyta</taxon>
        <taxon>Magnoliopsida</taxon>
        <taxon>Liliopsida</taxon>
        <taxon>Poales</taxon>
        <taxon>Poaceae</taxon>
        <taxon>PACMAD clade</taxon>
        <taxon>Panicoideae</taxon>
        <taxon>Panicodae</taxon>
        <taxon>Paniceae</taxon>
        <taxon>Panicinae</taxon>
        <taxon>Panicum</taxon>
        <taxon>Panicum sect. Hiantes</taxon>
    </lineage>
</organism>
<evidence type="ECO:0000313" key="2">
    <source>
        <dbReference type="EMBL" id="KAG2565176.1"/>
    </source>
</evidence>
<protein>
    <submittedName>
        <fullName evidence="2">Uncharacterized protein</fullName>
    </submittedName>
</protein>
<feature type="transmembrane region" description="Helical" evidence="1">
    <location>
        <begin position="6"/>
        <end position="25"/>
    </location>
</feature>
<dbReference type="EMBL" id="CM029050">
    <property type="protein sequence ID" value="KAG2565176.1"/>
    <property type="molecule type" value="Genomic_DNA"/>
</dbReference>
<dbReference type="Proteomes" id="UP000823388">
    <property type="component" value="Chromosome 7N"/>
</dbReference>
<accession>A0A8T0Q214</accession>
<comment type="caution">
    <text evidence="2">The sequence shown here is derived from an EMBL/GenBank/DDBJ whole genome shotgun (WGS) entry which is preliminary data.</text>
</comment>
<dbReference type="AlphaFoldDB" id="A0A8T0Q214"/>
<proteinExistence type="predicted"/>